<dbReference type="InterPro" id="IPR020966">
    <property type="entry name" value="ALMT"/>
</dbReference>
<comment type="similarity">
    <text evidence="2">Belongs to the aromatic acid exporter (TC 2.A.85) family.</text>
</comment>
<feature type="transmembrane region" description="Helical" evidence="10">
    <location>
        <begin position="111"/>
        <end position="131"/>
    </location>
</feature>
<gene>
    <name evidence="12" type="primary">LOC115735463</name>
</gene>
<feature type="transmembrane region" description="Helical" evidence="10">
    <location>
        <begin position="163"/>
        <end position="183"/>
    </location>
</feature>
<keyword evidence="11" id="KW-1185">Reference proteome</keyword>
<protein>
    <submittedName>
        <fullName evidence="12">Aluminum-activated malate transporter 2-like</fullName>
    </submittedName>
</protein>
<evidence type="ECO:0000256" key="2">
    <source>
        <dbReference type="ARBA" id="ARBA00007079"/>
    </source>
</evidence>
<keyword evidence="6" id="KW-0406">Ion transport</keyword>
<evidence type="ECO:0000256" key="7">
    <source>
        <dbReference type="ARBA" id="ARBA00023136"/>
    </source>
</evidence>
<evidence type="ECO:0000256" key="9">
    <source>
        <dbReference type="SAM" id="MobiDB-lite"/>
    </source>
</evidence>
<evidence type="ECO:0000313" key="12">
    <source>
        <dbReference type="RefSeq" id="XP_030522567.2"/>
    </source>
</evidence>
<dbReference type="KEGG" id="rarg:115735463"/>
<feature type="transmembrane region" description="Helical" evidence="10">
    <location>
        <begin position="79"/>
        <end position="99"/>
    </location>
</feature>
<name>A0A8B8NJB6_9MYRT</name>
<keyword evidence="4 10" id="KW-0812">Transmembrane</keyword>
<dbReference type="Proteomes" id="UP000827889">
    <property type="component" value="Chromosome 8"/>
</dbReference>
<evidence type="ECO:0000256" key="1">
    <source>
        <dbReference type="ARBA" id="ARBA00004141"/>
    </source>
</evidence>
<feature type="transmembrane region" description="Helical" evidence="10">
    <location>
        <begin position="137"/>
        <end position="156"/>
    </location>
</feature>
<feature type="region of interest" description="Disordered" evidence="9">
    <location>
        <begin position="451"/>
        <end position="471"/>
    </location>
</feature>
<evidence type="ECO:0000256" key="8">
    <source>
        <dbReference type="ARBA" id="ARBA00023303"/>
    </source>
</evidence>
<accession>A0A8B8NJB6</accession>
<dbReference type="AlphaFoldDB" id="A0A8B8NJB6"/>
<dbReference type="GO" id="GO:0034220">
    <property type="term" value="P:monoatomic ion transmembrane transport"/>
    <property type="evidence" value="ECO:0007669"/>
    <property type="project" value="UniProtKB-KW"/>
</dbReference>
<feature type="transmembrane region" description="Helical" evidence="10">
    <location>
        <begin position="195"/>
        <end position="217"/>
    </location>
</feature>
<comment type="subcellular location">
    <subcellularLocation>
        <location evidence="1">Membrane</location>
        <topology evidence="1">Multi-pass membrane protein</topology>
    </subcellularLocation>
</comment>
<evidence type="ECO:0000256" key="10">
    <source>
        <dbReference type="SAM" id="Phobius"/>
    </source>
</evidence>
<sequence length="471" mass="51468">MESLEMGVATSQERAGALARAWQQLMGLPKNSMAKVAELAKKAMNLGKDDPRRITHSLKVGVALSLVSLIYYYQPLYNSFGVSAMWAVMTVVVVFEFSVGATLSKGLNRGLATFLAGALGVGAHHLASLSGKTGEPIMLGFFVFLQATGSTFMRFFPQIKAKYDYGMLIFILTFALVSVSGFRQEEILEFAHKRLSTVVIGGSACLIVSIAVCPVWAGEDLHRHIALNMEKLANFLEGFGDKYLRESEDDASNRDESLFRGYKSVLGTKSNEESLANFASWEPRHGRFGFRHPWKQYLKIGASIRQCANRIEALDGYLTTKFHAPPQVQIRLKELCAEMSMEAARALRQLSSSHKAMIVPSSATPHLENSRAAVKALKSLLETASRKDATDLLAIVHAATVTSLLIEVVDCTDKIAESIDELSSLAHFKTAEKEKKHVECKEVVLTVSAPEATVSPENGTSPGRLDPAPVV</sequence>
<evidence type="ECO:0000256" key="4">
    <source>
        <dbReference type="ARBA" id="ARBA00022692"/>
    </source>
</evidence>
<dbReference type="GO" id="GO:0015743">
    <property type="term" value="P:malate transport"/>
    <property type="evidence" value="ECO:0007669"/>
    <property type="project" value="InterPro"/>
</dbReference>
<dbReference type="GO" id="GO:0016020">
    <property type="term" value="C:membrane"/>
    <property type="evidence" value="ECO:0007669"/>
    <property type="project" value="UniProtKB-SubCell"/>
</dbReference>
<keyword evidence="8" id="KW-0407">Ion channel</keyword>
<keyword evidence="5 10" id="KW-1133">Transmembrane helix</keyword>
<dbReference type="PANTHER" id="PTHR31086">
    <property type="entry name" value="ALUMINUM-ACTIVATED MALATE TRANSPORTER 10"/>
    <property type="match status" value="1"/>
</dbReference>
<dbReference type="RefSeq" id="XP_030522567.2">
    <property type="nucleotide sequence ID" value="XM_030666707.2"/>
</dbReference>
<keyword evidence="3" id="KW-0813">Transport</keyword>
<feature type="transmembrane region" description="Helical" evidence="10">
    <location>
        <begin position="54"/>
        <end position="73"/>
    </location>
</feature>
<dbReference type="Pfam" id="PF11744">
    <property type="entry name" value="ALMT"/>
    <property type="match status" value="1"/>
</dbReference>
<proteinExistence type="inferred from homology"/>
<evidence type="ECO:0000256" key="5">
    <source>
        <dbReference type="ARBA" id="ARBA00022989"/>
    </source>
</evidence>
<evidence type="ECO:0000313" key="11">
    <source>
        <dbReference type="Proteomes" id="UP000827889"/>
    </source>
</evidence>
<evidence type="ECO:0000256" key="6">
    <source>
        <dbReference type="ARBA" id="ARBA00023065"/>
    </source>
</evidence>
<dbReference type="GeneID" id="115735463"/>
<evidence type="ECO:0000256" key="3">
    <source>
        <dbReference type="ARBA" id="ARBA00022448"/>
    </source>
</evidence>
<reference evidence="12" key="1">
    <citation type="submission" date="2025-08" db="UniProtKB">
        <authorList>
            <consortium name="RefSeq"/>
        </authorList>
    </citation>
    <scope>IDENTIFICATION</scope>
    <source>
        <tissue evidence="12">Leaf</tissue>
    </source>
</reference>
<keyword evidence="7 10" id="KW-0472">Membrane</keyword>
<organism evidence="11 12">
    <name type="scientific">Rhodamnia argentea</name>
    <dbReference type="NCBI Taxonomy" id="178133"/>
    <lineage>
        <taxon>Eukaryota</taxon>
        <taxon>Viridiplantae</taxon>
        <taxon>Streptophyta</taxon>
        <taxon>Embryophyta</taxon>
        <taxon>Tracheophyta</taxon>
        <taxon>Spermatophyta</taxon>
        <taxon>Magnoliopsida</taxon>
        <taxon>eudicotyledons</taxon>
        <taxon>Gunneridae</taxon>
        <taxon>Pentapetalae</taxon>
        <taxon>rosids</taxon>
        <taxon>malvids</taxon>
        <taxon>Myrtales</taxon>
        <taxon>Myrtaceae</taxon>
        <taxon>Myrtoideae</taxon>
        <taxon>Myrteae</taxon>
        <taxon>Australasian group</taxon>
        <taxon>Rhodamnia</taxon>
    </lineage>
</organism>